<dbReference type="AlphaFoldDB" id="A0A381QJT2"/>
<evidence type="ECO:0000313" key="1">
    <source>
        <dbReference type="EMBL" id="SUZ79601.1"/>
    </source>
</evidence>
<proteinExistence type="predicted"/>
<reference evidence="1" key="1">
    <citation type="submission" date="2018-05" db="EMBL/GenBank/DDBJ databases">
        <authorList>
            <person name="Lanie J.A."/>
            <person name="Ng W.-L."/>
            <person name="Kazmierczak K.M."/>
            <person name="Andrzejewski T.M."/>
            <person name="Davidsen T.M."/>
            <person name="Wayne K.J."/>
            <person name="Tettelin H."/>
            <person name="Glass J.I."/>
            <person name="Rusch D."/>
            <person name="Podicherti R."/>
            <person name="Tsui H.-C.T."/>
            <person name="Winkler M.E."/>
        </authorList>
    </citation>
    <scope>NUCLEOTIDE SEQUENCE</scope>
</reference>
<accession>A0A381QJT2</accession>
<name>A0A381QJT2_9ZZZZ</name>
<dbReference type="EMBL" id="UINC01001394">
    <property type="protein sequence ID" value="SUZ79601.1"/>
    <property type="molecule type" value="Genomic_DNA"/>
</dbReference>
<sequence>MALRALFLAATLFSSSSLAAAPDLSGIWTLNGPGTESEILLTEEGLRIQSEYDLLVDDPSLFCVPASASRIWANPGARILIQQSEEAVLISYELFDLRRDIPIGDESVMSNMPSTKNITGTYFQEMGSSFARYVDERLIIESRNHSLGYIRTSRGIPQSRNTIANEVLRIEGDTLHLTHTYFDDTLYENPIVMDYFFRRTDESEITLYECREANYDWFNELNAPKEEETQ</sequence>
<organism evidence="1">
    <name type="scientific">marine metagenome</name>
    <dbReference type="NCBI Taxonomy" id="408172"/>
    <lineage>
        <taxon>unclassified sequences</taxon>
        <taxon>metagenomes</taxon>
        <taxon>ecological metagenomes</taxon>
    </lineage>
</organism>
<protein>
    <submittedName>
        <fullName evidence="1">Uncharacterized protein</fullName>
    </submittedName>
</protein>
<gene>
    <name evidence="1" type="ORF">METZ01_LOCUS32455</name>
</gene>